<evidence type="ECO:0000313" key="2">
    <source>
        <dbReference type="EMBL" id="EGV63002.1"/>
    </source>
</evidence>
<feature type="coiled-coil region" evidence="1">
    <location>
        <begin position="115"/>
        <end position="151"/>
    </location>
</feature>
<accession>G3B6S0</accession>
<dbReference type="AlphaFoldDB" id="G3B6S0"/>
<dbReference type="HOGENOM" id="CLU_079416_0_0_1"/>
<protein>
    <submittedName>
        <fullName evidence="2">Uncharacterized protein</fullName>
    </submittedName>
</protein>
<dbReference type="CDD" id="cd23703">
    <property type="entry name" value="mS26_PET12"/>
    <property type="match status" value="1"/>
</dbReference>
<dbReference type="Proteomes" id="UP000000707">
    <property type="component" value="Unassembled WGS sequence"/>
</dbReference>
<keyword evidence="3" id="KW-1185">Reference proteome</keyword>
<keyword evidence="1" id="KW-0175">Coiled coil</keyword>
<dbReference type="KEGG" id="cten:18247369"/>
<organism evidence="3">
    <name type="scientific">Candida tenuis (strain ATCC 10573 / BCRC 21748 / CBS 615 / JCM 9827 / NBRC 10315 / NRRL Y-1498 / VKM Y-70)</name>
    <name type="common">Yeast</name>
    <name type="synonym">Yamadazyma tenuis</name>
    <dbReference type="NCBI Taxonomy" id="590646"/>
    <lineage>
        <taxon>Eukaryota</taxon>
        <taxon>Fungi</taxon>
        <taxon>Dikarya</taxon>
        <taxon>Ascomycota</taxon>
        <taxon>Saccharomycotina</taxon>
        <taxon>Pichiomycetes</taxon>
        <taxon>Debaryomycetaceae</taxon>
        <taxon>Yamadazyma</taxon>
    </lineage>
</organism>
<dbReference type="eggNOG" id="ENOG502QTCF">
    <property type="taxonomic scope" value="Eukaryota"/>
</dbReference>
<dbReference type="STRING" id="590646.G3B6S0"/>
<name>G3B6S0_CANTC</name>
<evidence type="ECO:0000256" key="1">
    <source>
        <dbReference type="SAM" id="Coils"/>
    </source>
</evidence>
<dbReference type="OrthoDB" id="5223508at2759"/>
<dbReference type="GeneID" id="18247369"/>
<gene>
    <name evidence="2" type="ORF">CANTEDRAFT_114313</name>
</gene>
<dbReference type="EMBL" id="GL996524">
    <property type="protein sequence ID" value="EGV63002.1"/>
    <property type="molecule type" value="Genomic_DNA"/>
</dbReference>
<evidence type="ECO:0000313" key="3">
    <source>
        <dbReference type="Proteomes" id="UP000000707"/>
    </source>
</evidence>
<dbReference type="RefSeq" id="XP_006686795.1">
    <property type="nucleotide sequence ID" value="XM_006686732.1"/>
</dbReference>
<sequence>MGNRTLKYGGKSGILPKPRAIFKSNPIKPMTEQEKAHHASIEQGYADSVPLPVKKGFSFHRKVEPKKVVTVEERIRKTIDERTPKNVDTTQLKDEEIWKLKVGDIRREHLRTAYLKEYERLKKIDELEAKRAAEAKQAEQSKQEYEETEATKLTLPTIESYLQGPIMRQRTPTEQALLEHKRAFNRKSRELEVKESRAEQLLGLYHQASSFVTTEAQLEKAITEAFEIRLNKFNLSAMSVKDRLNGSKDSNVTLSENEDAILDAAHGQINRKPGLNVVRDTIDGELEKLKRQAEIAIHNNQY</sequence>
<dbReference type="InterPro" id="IPR058940">
    <property type="entry name" value="mS26_fungi"/>
</dbReference>
<reference evidence="2 3" key="1">
    <citation type="journal article" date="2011" name="Proc. Natl. Acad. Sci. U.S.A.">
        <title>Comparative genomics of xylose-fermenting fungi for enhanced biofuel production.</title>
        <authorList>
            <person name="Wohlbach D.J."/>
            <person name="Kuo A."/>
            <person name="Sato T.K."/>
            <person name="Potts K.M."/>
            <person name="Salamov A.A."/>
            <person name="LaButti K.M."/>
            <person name="Sun H."/>
            <person name="Clum A."/>
            <person name="Pangilinan J.L."/>
            <person name="Lindquist E.A."/>
            <person name="Lucas S."/>
            <person name="Lapidus A."/>
            <person name="Jin M."/>
            <person name="Gunawan C."/>
            <person name="Balan V."/>
            <person name="Dale B.E."/>
            <person name="Jeffries T.W."/>
            <person name="Zinkel R."/>
            <person name="Barry K.W."/>
            <person name="Grigoriev I.V."/>
            <person name="Gasch A.P."/>
        </authorList>
    </citation>
    <scope>NUCLEOTIDE SEQUENCE [LARGE SCALE GENOMIC DNA]</scope>
    <source>
        <strain evidence="3">ATCC 10573 / BCRC 21748 / CBS 615 / JCM 9827 / NBRC 10315 / NRRL Y-1498 / VKM Y-70</strain>
    </source>
</reference>
<proteinExistence type="predicted"/>
<dbReference type="Pfam" id="PF26163">
    <property type="entry name" value="mS26"/>
    <property type="match status" value="1"/>
</dbReference>